<proteinExistence type="predicted"/>
<dbReference type="InterPro" id="IPR027417">
    <property type="entry name" value="P-loop_NTPase"/>
</dbReference>
<feature type="region of interest" description="Disordered" evidence="5">
    <location>
        <begin position="379"/>
        <end position="401"/>
    </location>
</feature>
<dbReference type="Pfam" id="PF25601">
    <property type="entry name" value="AAA_lid_14"/>
    <property type="match status" value="1"/>
</dbReference>
<sequence length="451" mass="47781">MSTLAVLARSESFSALWPELAALARAESRVVTAAGETGPAAELVALVLAVAGVEEEAEGALRELAAAGAPAPLVVGARADHRLAAALVRAGAADYFALPGDVDALRAEIRDRAARRDARAAAGRLEEAERRAFDFGRIIGRSPPLRAALDRAARIIPRGQATVLVTGETGTGKELIAQAIHRNGPRASGPFIELNCNAIPPTLLESELFGHEKGAFTDARTAKPGLFEAADRGTLFLDEIGDLPLVLQGKILKALEEKQVRRVGAVRGREVDVRIIAATHVDLAAAVRRGGFREDLFYRLSVIPIHLPPLRDRGDDVLLLAEHFLRTLAAQYGMTAPALSPTLRRALMAHSWPGNVRELRNGLERALLLADGPLRPEDLFHGGDPSSASGGHRGGSGELPFPATLDQIERAAAEAMLARVEGNKSAAADALGISRSRLYRLLTGDAEGVAE</sequence>
<dbReference type="CDD" id="cd00009">
    <property type="entry name" value="AAA"/>
    <property type="match status" value="1"/>
</dbReference>
<evidence type="ECO:0000256" key="4">
    <source>
        <dbReference type="ARBA" id="ARBA00023163"/>
    </source>
</evidence>
<dbReference type="InterPro" id="IPR002078">
    <property type="entry name" value="Sigma_54_int"/>
</dbReference>
<dbReference type="PANTHER" id="PTHR32071">
    <property type="entry name" value="TRANSCRIPTIONAL REGULATORY PROTEIN"/>
    <property type="match status" value="1"/>
</dbReference>
<dbReference type="AlphaFoldDB" id="A0A841GZI2"/>
<dbReference type="SMART" id="SM00382">
    <property type="entry name" value="AAA"/>
    <property type="match status" value="1"/>
</dbReference>
<dbReference type="SUPFAM" id="SSF52540">
    <property type="entry name" value="P-loop containing nucleoside triphosphate hydrolases"/>
    <property type="match status" value="1"/>
</dbReference>
<keyword evidence="2" id="KW-0067">ATP-binding</keyword>
<accession>A0A841GZI2</accession>
<dbReference type="PROSITE" id="PS50045">
    <property type="entry name" value="SIGMA54_INTERACT_4"/>
    <property type="match status" value="1"/>
</dbReference>
<dbReference type="InterPro" id="IPR025662">
    <property type="entry name" value="Sigma_54_int_dom_ATP-bd_1"/>
</dbReference>
<dbReference type="Proteomes" id="UP000582837">
    <property type="component" value="Unassembled WGS sequence"/>
</dbReference>
<dbReference type="FunFam" id="3.40.50.300:FF:000006">
    <property type="entry name" value="DNA-binding transcriptional regulator NtrC"/>
    <property type="match status" value="1"/>
</dbReference>
<dbReference type="Pfam" id="PF00158">
    <property type="entry name" value="Sigma54_activat"/>
    <property type="match status" value="1"/>
</dbReference>
<keyword evidence="4" id="KW-0804">Transcription</keyword>
<dbReference type="PROSITE" id="PS00688">
    <property type="entry name" value="SIGMA54_INTERACT_3"/>
    <property type="match status" value="1"/>
</dbReference>
<dbReference type="Gene3D" id="1.10.10.60">
    <property type="entry name" value="Homeodomain-like"/>
    <property type="match status" value="1"/>
</dbReference>
<evidence type="ECO:0000256" key="2">
    <source>
        <dbReference type="ARBA" id="ARBA00022840"/>
    </source>
</evidence>
<feature type="domain" description="Sigma-54 factor interaction" evidence="6">
    <location>
        <begin position="138"/>
        <end position="368"/>
    </location>
</feature>
<reference evidence="7 8" key="1">
    <citation type="submission" date="2020-08" db="EMBL/GenBank/DDBJ databases">
        <title>Genomic Encyclopedia of Type Strains, Phase IV (KMG-IV): sequencing the most valuable type-strain genomes for metagenomic binning, comparative biology and taxonomic classification.</title>
        <authorList>
            <person name="Goeker M."/>
        </authorList>
    </citation>
    <scope>NUCLEOTIDE SEQUENCE [LARGE SCALE GENOMIC DNA]</scope>
    <source>
        <strain evidence="7 8">DSM 29007</strain>
    </source>
</reference>
<evidence type="ECO:0000256" key="3">
    <source>
        <dbReference type="ARBA" id="ARBA00023015"/>
    </source>
</evidence>
<dbReference type="RefSeq" id="WP_170033802.1">
    <property type="nucleotide sequence ID" value="NZ_JABDTL010000001.1"/>
</dbReference>
<organism evidence="7 8">
    <name type="scientific">Longimicrobium terrae</name>
    <dbReference type="NCBI Taxonomy" id="1639882"/>
    <lineage>
        <taxon>Bacteria</taxon>
        <taxon>Pseudomonadati</taxon>
        <taxon>Gemmatimonadota</taxon>
        <taxon>Longimicrobiia</taxon>
        <taxon>Longimicrobiales</taxon>
        <taxon>Longimicrobiaceae</taxon>
        <taxon>Longimicrobium</taxon>
    </lineage>
</organism>
<dbReference type="Gene3D" id="3.40.50.300">
    <property type="entry name" value="P-loop containing nucleotide triphosphate hydrolases"/>
    <property type="match status" value="1"/>
</dbReference>
<dbReference type="GO" id="GO:0005524">
    <property type="term" value="F:ATP binding"/>
    <property type="evidence" value="ECO:0007669"/>
    <property type="project" value="UniProtKB-KW"/>
</dbReference>
<keyword evidence="7" id="KW-0238">DNA-binding</keyword>
<evidence type="ECO:0000313" key="7">
    <source>
        <dbReference type="EMBL" id="MBB6071157.1"/>
    </source>
</evidence>
<dbReference type="SUPFAM" id="SSF46689">
    <property type="entry name" value="Homeodomain-like"/>
    <property type="match status" value="1"/>
</dbReference>
<keyword evidence="8" id="KW-1185">Reference proteome</keyword>
<evidence type="ECO:0000313" key="8">
    <source>
        <dbReference type="Proteomes" id="UP000582837"/>
    </source>
</evidence>
<dbReference type="InterPro" id="IPR003593">
    <property type="entry name" value="AAA+_ATPase"/>
</dbReference>
<comment type="caution">
    <text evidence="7">The sequence shown here is derived from an EMBL/GenBank/DDBJ whole genome shotgun (WGS) entry which is preliminary data.</text>
</comment>
<dbReference type="PROSITE" id="PS00675">
    <property type="entry name" value="SIGMA54_INTERACT_1"/>
    <property type="match status" value="1"/>
</dbReference>
<evidence type="ECO:0000256" key="1">
    <source>
        <dbReference type="ARBA" id="ARBA00022741"/>
    </source>
</evidence>
<dbReference type="InterPro" id="IPR002197">
    <property type="entry name" value="HTH_Fis"/>
</dbReference>
<dbReference type="InterPro" id="IPR058031">
    <property type="entry name" value="AAA_lid_NorR"/>
</dbReference>
<evidence type="ECO:0000259" key="6">
    <source>
        <dbReference type="PROSITE" id="PS50045"/>
    </source>
</evidence>
<gene>
    <name evidence="7" type="ORF">HNQ61_002781</name>
</gene>
<keyword evidence="3" id="KW-0805">Transcription regulation</keyword>
<dbReference type="PANTHER" id="PTHR32071:SF81">
    <property type="entry name" value="PROPIONATE CATABOLISM OPERON REGULATORY PROTEIN"/>
    <property type="match status" value="1"/>
</dbReference>
<dbReference type="Pfam" id="PF02954">
    <property type="entry name" value="HTH_8"/>
    <property type="match status" value="1"/>
</dbReference>
<name>A0A841GZI2_9BACT</name>
<protein>
    <submittedName>
        <fullName evidence="7">DNA-binding NtrC family response regulator</fullName>
    </submittedName>
</protein>
<dbReference type="Gene3D" id="1.10.8.60">
    <property type="match status" value="1"/>
</dbReference>
<dbReference type="InterPro" id="IPR025944">
    <property type="entry name" value="Sigma_54_int_dom_CS"/>
</dbReference>
<dbReference type="InterPro" id="IPR009057">
    <property type="entry name" value="Homeodomain-like_sf"/>
</dbReference>
<dbReference type="EMBL" id="JACHIA010000007">
    <property type="protein sequence ID" value="MBB6071157.1"/>
    <property type="molecule type" value="Genomic_DNA"/>
</dbReference>
<keyword evidence="1" id="KW-0547">Nucleotide-binding</keyword>
<dbReference type="GO" id="GO:0043565">
    <property type="term" value="F:sequence-specific DNA binding"/>
    <property type="evidence" value="ECO:0007669"/>
    <property type="project" value="InterPro"/>
</dbReference>
<dbReference type="GO" id="GO:0006355">
    <property type="term" value="P:regulation of DNA-templated transcription"/>
    <property type="evidence" value="ECO:0007669"/>
    <property type="project" value="InterPro"/>
</dbReference>
<evidence type="ECO:0000256" key="5">
    <source>
        <dbReference type="SAM" id="MobiDB-lite"/>
    </source>
</evidence>